<dbReference type="SMART" id="SM00342">
    <property type="entry name" value="HTH_ARAC"/>
    <property type="match status" value="1"/>
</dbReference>
<dbReference type="InterPro" id="IPR009057">
    <property type="entry name" value="Homeodomain-like_sf"/>
</dbReference>
<dbReference type="PANTHER" id="PTHR43280">
    <property type="entry name" value="ARAC-FAMILY TRANSCRIPTIONAL REGULATOR"/>
    <property type="match status" value="1"/>
</dbReference>
<dbReference type="PANTHER" id="PTHR43280:SF2">
    <property type="entry name" value="HTH-TYPE TRANSCRIPTIONAL REGULATOR EXSA"/>
    <property type="match status" value="1"/>
</dbReference>
<dbReference type="RefSeq" id="WP_190993249.1">
    <property type="nucleotide sequence ID" value="NZ_JACOIK010000003.1"/>
</dbReference>
<keyword evidence="8" id="KW-1185">Reference proteome</keyword>
<dbReference type="Gene3D" id="1.10.10.60">
    <property type="entry name" value="Homeodomain-like"/>
    <property type="match status" value="1"/>
</dbReference>
<keyword evidence="5" id="KW-0812">Transmembrane</keyword>
<dbReference type="PROSITE" id="PS01124">
    <property type="entry name" value="HTH_ARAC_FAMILY_2"/>
    <property type="match status" value="1"/>
</dbReference>
<dbReference type="Pfam" id="PF12833">
    <property type="entry name" value="HTH_18"/>
    <property type="match status" value="1"/>
</dbReference>
<evidence type="ECO:0000256" key="3">
    <source>
        <dbReference type="ARBA" id="ARBA00023163"/>
    </source>
</evidence>
<dbReference type="Proteomes" id="UP000602759">
    <property type="component" value="Unassembled WGS sequence"/>
</dbReference>
<reference evidence="7 8" key="1">
    <citation type="submission" date="2020-08" db="EMBL/GenBank/DDBJ databases">
        <title>Sphingobacterium sp. DN00404 isolated from aquaculture water.</title>
        <authorList>
            <person name="Zhang M."/>
        </authorList>
    </citation>
    <scope>NUCLEOTIDE SEQUENCE [LARGE SCALE GENOMIC DNA]</scope>
    <source>
        <strain evidence="7 8">DN00404</strain>
    </source>
</reference>
<evidence type="ECO:0000256" key="5">
    <source>
        <dbReference type="SAM" id="Phobius"/>
    </source>
</evidence>
<comment type="caution">
    <text evidence="7">The sequence shown here is derived from an EMBL/GenBank/DDBJ whole genome shotgun (WGS) entry which is preliminary data.</text>
</comment>
<feature type="region of interest" description="Disordered" evidence="4">
    <location>
        <begin position="362"/>
        <end position="400"/>
    </location>
</feature>
<dbReference type="InterPro" id="IPR011990">
    <property type="entry name" value="TPR-like_helical_dom_sf"/>
</dbReference>
<dbReference type="SUPFAM" id="SSF48452">
    <property type="entry name" value="TPR-like"/>
    <property type="match status" value="1"/>
</dbReference>
<proteinExistence type="predicted"/>
<dbReference type="InterPro" id="IPR018060">
    <property type="entry name" value="HTH_AraC"/>
</dbReference>
<protein>
    <submittedName>
        <fullName evidence="7">Tetratricopeptide repeat protein</fullName>
    </submittedName>
</protein>
<keyword evidence="5" id="KW-0472">Membrane</keyword>
<evidence type="ECO:0000256" key="2">
    <source>
        <dbReference type="ARBA" id="ARBA00023125"/>
    </source>
</evidence>
<dbReference type="EMBL" id="JACOIK010000003">
    <property type="protein sequence ID" value="MBD1432224.1"/>
    <property type="molecule type" value="Genomic_DNA"/>
</dbReference>
<organism evidence="7 8">
    <name type="scientific">Sphingobacterium micropteri</name>
    <dbReference type="NCBI Taxonomy" id="2763501"/>
    <lineage>
        <taxon>Bacteria</taxon>
        <taxon>Pseudomonadati</taxon>
        <taxon>Bacteroidota</taxon>
        <taxon>Sphingobacteriia</taxon>
        <taxon>Sphingobacteriales</taxon>
        <taxon>Sphingobacteriaceae</taxon>
        <taxon>Sphingobacterium</taxon>
    </lineage>
</organism>
<evidence type="ECO:0000313" key="7">
    <source>
        <dbReference type="EMBL" id="MBD1432224.1"/>
    </source>
</evidence>
<keyword evidence="3" id="KW-0804">Transcription</keyword>
<dbReference type="SMART" id="SM00028">
    <property type="entry name" value="TPR"/>
    <property type="match status" value="5"/>
</dbReference>
<keyword evidence="2" id="KW-0238">DNA-binding</keyword>
<feature type="transmembrane region" description="Helical" evidence="5">
    <location>
        <begin position="333"/>
        <end position="351"/>
    </location>
</feature>
<feature type="compositionally biased region" description="Polar residues" evidence="4">
    <location>
        <begin position="375"/>
        <end position="389"/>
    </location>
</feature>
<keyword evidence="5" id="KW-1133">Transmembrane helix</keyword>
<dbReference type="Gene3D" id="1.25.40.10">
    <property type="entry name" value="Tetratricopeptide repeat domain"/>
    <property type="match status" value="2"/>
</dbReference>
<dbReference type="Pfam" id="PF13424">
    <property type="entry name" value="TPR_12"/>
    <property type="match status" value="1"/>
</dbReference>
<sequence length="522" mass="60299">MIKKIYLYIFCSFILIMISRGQDIETYNALYTKTYLETSQTDFPTALHIADSLYTISKTPLLEAQSLMLTASLYQQVGETTKAIEYGLKAENIIKSTNHLDWKTRIYAFLATQYRIAQLLTPAREYIEKAMNIAEKISDPQLANAAKGLIMQEKAYYKMEQKQYKEAITYIQRSKKYLEDTKQIQFFAIMENEQLLGLVNYLLGDEENALKHYEIALNLTTNIPKNHITALIHNGFANIYLNRNDLSKAAKHLNMAQGIADLSHYLHLKKEVNETAYRYYSSINDISKIRAIKKAQDSIITTIYRQSADFLNSSYTTLGREKDDMFQKSKDKLIFIFIGILIVLPMTRYFFLSPSNQKLSSPHIQQAKTDDVINKDNTQAIPNERNLSSSDKDPESESCSSPLMLEQTLNKILNRLEEFENKQLYIKRDVSLSYLATYCDTNAKYLSVVINSHKKKDFFNYINELRINYIIEKLRNNSYYRRLKVAALAREAGFSSQSKFALNFKKVTTVSPSEFIKSLANE</sequence>
<name>A0ABR7YLM5_9SPHI</name>
<evidence type="ECO:0000256" key="1">
    <source>
        <dbReference type="ARBA" id="ARBA00023015"/>
    </source>
</evidence>
<keyword evidence="1" id="KW-0805">Transcription regulation</keyword>
<gene>
    <name evidence="7" type="ORF">H8B06_05250</name>
</gene>
<evidence type="ECO:0000313" key="8">
    <source>
        <dbReference type="Proteomes" id="UP000602759"/>
    </source>
</evidence>
<feature type="domain" description="HTH araC/xylS-type" evidence="6">
    <location>
        <begin position="410"/>
        <end position="518"/>
    </location>
</feature>
<evidence type="ECO:0000256" key="4">
    <source>
        <dbReference type="SAM" id="MobiDB-lite"/>
    </source>
</evidence>
<accession>A0ABR7YLM5</accession>
<dbReference type="SUPFAM" id="SSF46689">
    <property type="entry name" value="Homeodomain-like"/>
    <property type="match status" value="1"/>
</dbReference>
<evidence type="ECO:0000259" key="6">
    <source>
        <dbReference type="PROSITE" id="PS01124"/>
    </source>
</evidence>
<dbReference type="InterPro" id="IPR019734">
    <property type="entry name" value="TPR_rpt"/>
</dbReference>